<protein>
    <submittedName>
        <fullName evidence="2">Uncharacterized protein</fullName>
    </submittedName>
</protein>
<organism evidence="2 3">
    <name type="scientific">Polaromonas vacuolata</name>
    <dbReference type="NCBI Taxonomy" id="37448"/>
    <lineage>
        <taxon>Bacteria</taxon>
        <taxon>Pseudomonadati</taxon>
        <taxon>Pseudomonadota</taxon>
        <taxon>Betaproteobacteria</taxon>
        <taxon>Burkholderiales</taxon>
        <taxon>Comamonadaceae</taxon>
        <taxon>Polaromonas</taxon>
    </lineage>
</organism>
<gene>
    <name evidence="2" type="ORF">HC248_01512</name>
</gene>
<name>A0A6H2H8Q7_9BURK</name>
<sequence>MPQLPNPQAIFLAFIRRRYQAWWQARLPLADQIKLTQHNVYILPTGPGLMLVATLVTLLIASINYQLSLGYVLTFSLAGSALVGMFMAHNTLRGLVMDLGSPTAQFAGSPVAMDIRLHNPDKSVRYALILAIKQSQKSKNTLVKTELCTDVPAQGSCSLQLTFTTQQRGLQRLPSVTIETRYPLGSVKVWAYWRPAAQVMIYPRPEANPPPLPLSTDMVSAENRHAEQAQNSADWGAIRSYRRGDPLKQVIWKKAAKADQSGDALVVRIAQPNAQKELYLDINQTGTLSTEARISRLCAWVLEAQAQGLSYGLRLPGLDISPAAGLTQQRRCLEALALC</sequence>
<dbReference type="EMBL" id="CP051461">
    <property type="protein sequence ID" value="QJC56210.1"/>
    <property type="molecule type" value="Genomic_DNA"/>
</dbReference>
<dbReference type="PANTHER" id="PTHR34351">
    <property type="entry name" value="SLR1927 PROTEIN-RELATED"/>
    <property type="match status" value="1"/>
</dbReference>
<reference evidence="2 3" key="1">
    <citation type="submission" date="2020-04" db="EMBL/GenBank/DDBJ databases">
        <title>Complete genome of a Psychrophilic, Marine, Gas Vacuolate Bacterium Polaromonas vacuolata KCTC 22033T.</title>
        <authorList>
            <person name="Hwang K."/>
            <person name="Kim K.M."/>
        </authorList>
    </citation>
    <scope>NUCLEOTIDE SEQUENCE [LARGE SCALE GENOMIC DNA]</scope>
    <source>
        <strain evidence="2 3">KCTC 22033</strain>
    </source>
</reference>
<keyword evidence="1" id="KW-1133">Transmembrane helix</keyword>
<keyword evidence="1" id="KW-0472">Membrane</keyword>
<evidence type="ECO:0000313" key="3">
    <source>
        <dbReference type="Proteomes" id="UP000502041"/>
    </source>
</evidence>
<feature type="transmembrane region" description="Helical" evidence="1">
    <location>
        <begin position="40"/>
        <end position="63"/>
    </location>
</feature>
<keyword evidence="1" id="KW-0812">Transmembrane</keyword>
<proteinExistence type="predicted"/>
<evidence type="ECO:0000256" key="1">
    <source>
        <dbReference type="SAM" id="Phobius"/>
    </source>
</evidence>
<evidence type="ECO:0000313" key="2">
    <source>
        <dbReference type="EMBL" id="QJC56210.1"/>
    </source>
</evidence>
<dbReference type="AlphaFoldDB" id="A0A6H2H8Q7"/>
<dbReference type="KEGG" id="pvac:HC248_01512"/>
<dbReference type="Proteomes" id="UP000502041">
    <property type="component" value="Chromosome"/>
</dbReference>
<feature type="transmembrane region" description="Helical" evidence="1">
    <location>
        <begin position="69"/>
        <end position="88"/>
    </location>
</feature>
<accession>A0A6H2H8Q7</accession>
<keyword evidence="3" id="KW-1185">Reference proteome</keyword>
<dbReference type="PANTHER" id="PTHR34351:SF1">
    <property type="entry name" value="SLR1927 PROTEIN"/>
    <property type="match status" value="1"/>
</dbReference>